<name>A0A174RBM7_9FIRM</name>
<dbReference type="Proteomes" id="UP000095512">
    <property type="component" value="Unassembled WGS sequence"/>
</dbReference>
<sequence length="200" mass="23270">MNGKFFTLPEEKQKRIINAAYVVFANSSYKKASMSRIAAAGGISKSLLFHYFQNKKELYLYLWENINRISCEIELKYYRETTDFFEIMTQKILARCEFMRTAPDEYLFSIRALFAEPLEIREATGKSYKEVYEDAAGELLGSVDLSVFRPGVDVGMLLEEIDSYLFHSLWQMLSAGKLDPDGLERDFLKRVGQWRIAYLK</sequence>
<dbReference type="PROSITE" id="PS50977">
    <property type="entry name" value="HTH_TETR_2"/>
    <property type="match status" value="1"/>
</dbReference>
<dbReference type="SUPFAM" id="SSF48498">
    <property type="entry name" value="Tetracyclin repressor-like, C-terminal domain"/>
    <property type="match status" value="1"/>
</dbReference>
<dbReference type="RefSeq" id="WP_057572624.1">
    <property type="nucleotide sequence ID" value="NZ_CATYWZ010000048.1"/>
</dbReference>
<dbReference type="PRINTS" id="PR00455">
    <property type="entry name" value="HTHTETR"/>
</dbReference>
<accession>A0A174RBM7</accession>
<evidence type="ECO:0000313" key="7">
    <source>
        <dbReference type="Proteomes" id="UP000251853"/>
    </source>
</evidence>
<dbReference type="EMBL" id="UAVW01000018">
    <property type="protein sequence ID" value="SQB15842.1"/>
    <property type="molecule type" value="Genomic_DNA"/>
</dbReference>
<evidence type="ECO:0000256" key="1">
    <source>
        <dbReference type="ARBA" id="ARBA00023125"/>
    </source>
</evidence>
<dbReference type="SUPFAM" id="SSF46689">
    <property type="entry name" value="Homeodomain-like"/>
    <property type="match status" value="1"/>
</dbReference>
<evidence type="ECO:0000259" key="3">
    <source>
        <dbReference type="PROSITE" id="PS50977"/>
    </source>
</evidence>
<dbReference type="PANTHER" id="PTHR30328:SF54">
    <property type="entry name" value="HTH-TYPE TRANSCRIPTIONAL REPRESSOR SCO4008"/>
    <property type="match status" value="1"/>
</dbReference>
<evidence type="ECO:0000256" key="2">
    <source>
        <dbReference type="PROSITE-ProRule" id="PRU00335"/>
    </source>
</evidence>
<reference evidence="5 7" key="2">
    <citation type="submission" date="2018-06" db="EMBL/GenBank/DDBJ databases">
        <authorList>
            <consortium name="Pathogen Informatics"/>
            <person name="Doyle S."/>
        </authorList>
    </citation>
    <scope>NUCLEOTIDE SEQUENCE [LARGE SCALE GENOMIC DNA]</scope>
    <source>
        <strain evidence="5 7">NCTC11224</strain>
    </source>
</reference>
<evidence type="ECO:0000313" key="4">
    <source>
        <dbReference type="EMBL" id="CUP80440.1"/>
    </source>
</evidence>
<feature type="DNA-binding region" description="H-T-H motif" evidence="2">
    <location>
        <begin position="33"/>
        <end position="52"/>
    </location>
</feature>
<dbReference type="InterPro" id="IPR036271">
    <property type="entry name" value="Tet_transcr_reg_TetR-rel_C_sf"/>
</dbReference>
<dbReference type="GO" id="GO:0003677">
    <property type="term" value="F:DNA binding"/>
    <property type="evidence" value="ECO:0007669"/>
    <property type="project" value="UniProtKB-UniRule"/>
</dbReference>
<gene>
    <name evidence="4" type="ORF">ERS852480_04128</name>
    <name evidence="5" type="ORF">NCTC11224_04929</name>
</gene>
<dbReference type="Proteomes" id="UP000251853">
    <property type="component" value="Unassembled WGS sequence"/>
</dbReference>
<dbReference type="InterPro" id="IPR009057">
    <property type="entry name" value="Homeodomain-like_sf"/>
</dbReference>
<dbReference type="Gene3D" id="1.10.357.10">
    <property type="entry name" value="Tetracycline Repressor, domain 2"/>
    <property type="match status" value="1"/>
</dbReference>
<dbReference type="PANTHER" id="PTHR30328">
    <property type="entry name" value="TRANSCRIPTIONAL REPRESSOR"/>
    <property type="match status" value="1"/>
</dbReference>
<dbReference type="Pfam" id="PF00440">
    <property type="entry name" value="TetR_N"/>
    <property type="match status" value="1"/>
</dbReference>
<dbReference type="InterPro" id="IPR050109">
    <property type="entry name" value="HTH-type_TetR-like_transc_reg"/>
</dbReference>
<dbReference type="EMBL" id="CZAB01000053">
    <property type="protein sequence ID" value="CUP80440.1"/>
    <property type="molecule type" value="Genomic_DNA"/>
</dbReference>
<dbReference type="GO" id="GO:0006355">
    <property type="term" value="P:regulation of DNA-templated transcription"/>
    <property type="evidence" value="ECO:0007669"/>
    <property type="project" value="UniProtKB-ARBA"/>
</dbReference>
<keyword evidence="1 2" id="KW-0238">DNA-binding</keyword>
<evidence type="ECO:0000313" key="6">
    <source>
        <dbReference type="Proteomes" id="UP000095512"/>
    </source>
</evidence>
<keyword evidence="7" id="KW-1185">Reference proteome</keyword>
<dbReference type="InterPro" id="IPR001647">
    <property type="entry name" value="HTH_TetR"/>
</dbReference>
<organism evidence="4 6">
    <name type="scientific">Enterocloster clostridioformis</name>
    <dbReference type="NCBI Taxonomy" id="1531"/>
    <lineage>
        <taxon>Bacteria</taxon>
        <taxon>Bacillati</taxon>
        <taxon>Bacillota</taxon>
        <taxon>Clostridia</taxon>
        <taxon>Lachnospirales</taxon>
        <taxon>Lachnospiraceae</taxon>
        <taxon>Enterocloster</taxon>
    </lineage>
</organism>
<feature type="domain" description="HTH tetR-type" evidence="3">
    <location>
        <begin position="10"/>
        <end position="70"/>
    </location>
</feature>
<dbReference type="AlphaFoldDB" id="A0A174RBM7"/>
<evidence type="ECO:0000313" key="5">
    <source>
        <dbReference type="EMBL" id="SQB15842.1"/>
    </source>
</evidence>
<proteinExistence type="predicted"/>
<protein>
    <submittedName>
        <fullName evidence="4">Transcriptional regulator, TetR family</fullName>
    </submittedName>
</protein>
<reference evidence="4 6" key="1">
    <citation type="submission" date="2015-09" db="EMBL/GenBank/DDBJ databases">
        <authorList>
            <consortium name="Pathogen Informatics"/>
        </authorList>
    </citation>
    <scope>NUCLEOTIDE SEQUENCE [LARGE SCALE GENOMIC DNA]</scope>
    <source>
        <strain evidence="4 6">2789STDY5834865</strain>
    </source>
</reference>